<evidence type="ECO:0000313" key="2">
    <source>
        <dbReference type="EMBL" id="TSB31860.1"/>
    </source>
</evidence>
<dbReference type="Pfam" id="PF13280">
    <property type="entry name" value="WYL"/>
    <property type="match status" value="1"/>
</dbReference>
<name>A0A553YRM7_9ACTN</name>
<accession>A0A553YRM7</accession>
<proteinExistence type="predicted"/>
<dbReference type="Proteomes" id="UP000320888">
    <property type="component" value="Unassembled WGS sequence"/>
</dbReference>
<dbReference type="InterPro" id="IPR051534">
    <property type="entry name" value="CBASS_pafABC_assoc_protein"/>
</dbReference>
<comment type="caution">
    <text evidence="2">The sequence shown here is derived from an EMBL/GenBank/DDBJ whole genome shotgun (WGS) entry which is preliminary data.</text>
</comment>
<dbReference type="PROSITE" id="PS52050">
    <property type="entry name" value="WYL"/>
    <property type="match status" value="1"/>
</dbReference>
<dbReference type="PANTHER" id="PTHR34580">
    <property type="match status" value="1"/>
</dbReference>
<dbReference type="InterPro" id="IPR026881">
    <property type="entry name" value="WYL_dom"/>
</dbReference>
<sequence length="140" mass="15716">MPRTGRNNRRVLPRHLTHRLDALLETLAFTDRPGAPETPDTDVLLTVADAVRHHRPLSLRYTDRTGHRTERALHAYGIVAHAGRWYVTGEDTRLGEARTLRLDRITDARPLPGTFEEPPGLDPAQRVISALATTAYRGRA</sequence>
<protein>
    <submittedName>
        <fullName evidence="2">WYL domain-containing protein</fullName>
    </submittedName>
</protein>
<organism evidence="2 3">
    <name type="scientific">Streptomyces benahoarensis</name>
    <dbReference type="NCBI Taxonomy" id="2595054"/>
    <lineage>
        <taxon>Bacteria</taxon>
        <taxon>Bacillati</taxon>
        <taxon>Actinomycetota</taxon>
        <taxon>Actinomycetes</taxon>
        <taxon>Kitasatosporales</taxon>
        <taxon>Streptomycetaceae</taxon>
        <taxon>Streptomyces</taxon>
    </lineage>
</organism>
<keyword evidence="3" id="KW-1185">Reference proteome</keyword>
<dbReference type="AlphaFoldDB" id="A0A553YRM7"/>
<evidence type="ECO:0000313" key="3">
    <source>
        <dbReference type="Proteomes" id="UP000320888"/>
    </source>
</evidence>
<feature type="domain" description="WYL" evidence="1">
    <location>
        <begin position="43"/>
        <end position="109"/>
    </location>
</feature>
<dbReference type="OrthoDB" id="3616433at2"/>
<evidence type="ECO:0000259" key="1">
    <source>
        <dbReference type="Pfam" id="PF13280"/>
    </source>
</evidence>
<gene>
    <name evidence="2" type="ORF">FNZ23_25460</name>
</gene>
<dbReference type="PANTHER" id="PTHR34580:SF3">
    <property type="entry name" value="PROTEIN PAFB"/>
    <property type="match status" value="1"/>
</dbReference>
<reference evidence="2 3" key="1">
    <citation type="submission" date="2019-07" db="EMBL/GenBank/DDBJ databases">
        <title>Draft genome for Streptomyces benahoarensis MZ03-48.</title>
        <authorList>
            <person name="Gonzalez-Pimentel J.L."/>
        </authorList>
    </citation>
    <scope>NUCLEOTIDE SEQUENCE [LARGE SCALE GENOMIC DNA]</scope>
    <source>
        <strain evidence="2 3">MZ03-48</strain>
    </source>
</reference>
<dbReference type="EMBL" id="VKLS01000482">
    <property type="protein sequence ID" value="TSB31860.1"/>
    <property type="molecule type" value="Genomic_DNA"/>
</dbReference>